<sequence length="248" mass="27742">MDRRVEYKHNQVALLDPELAEAANYQEIINFLNRSRIHVALSANPHISLLYIQHLWETAQQDTNVEPRVIRATVNNQDIVVFKGWGYRGRPNDSQARKGGLVGQWRYFMYVIIQCLSPRKAGTDGLKTSLQAAMVALTLNRPFNFALYIYRELVMQITPPEGQGFLMYPRFLQVGDDENDNDDGDDNNDGDDDDNDDNDDDNAGGGNDGDNVQVNADENEPHGENVEVEETSSSSSGSGEADDNEESS</sequence>
<name>A0ACB9E8Q0_9ASTR</name>
<accession>A0ACB9E8Q0</accession>
<reference evidence="1 2" key="2">
    <citation type="journal article" date="2022" name="Mol. Ecol. Resour.">
        <title>The genomes of chicory, endive, great burdock and yacon provide insights into Asteraceae paleo-polyploidization history and plant inulin production.</title>
        <authorList>
            <person name="Fan W."/>
            <person name="Wang S."/>
            <person name="Wang H."/>
            <person name="Wang A."/>
            <person name="Jiang F."/>
            <person name="Liu H."/>
            <person name="Zhao H."/>
            <person name="Xu D."/>
            <person name="Zhang Y."/>
        </authorList>
    </citation>
    <scope>NUCLEOTIDE SEQUENCE [LARGE SCALE GENOMIC DNA]</scope>
    <source>
        <strain evidence="2">cv. Yunnan</strain>
        <tissue evidence="1">Leaves</tissue>
    </source>
</reference>
<comment type="caution">
    <text evidence="1">The sequence shown here is derived from an EMBL/GenBank/DDBJ whole genome shotgun (WGS) entry which is preliminary data.</text>
</comment>
<dbReference type="Proteomes" id="UP001056120">
    <property type="component" value="Linkage Group LG18"/>
</dbReference>
<dbReference type="EMBL" id="CM042035">
    <property type="protein sequence ID" value="KAI3754826.1"/>
    <property type="molecule type" value="Genomic_DNA"/>
</dbReference>
<keyword evidence="2" id="KW-1185">Reference proteome</keyword>
<evidence type="ECO:0000313" key="1">
    <source>
        <dbReference type="EMBL" id="KAI3754826.1"/>
    </source>
</evidence>
<protein>
    <submittedName>
        <fullName evidence="1">Uncharacterized protein</fullName>
    </submittedName>
</protein>
<evidence type="ECO:0000313" key="2">
    <source>
        <dbReference type="Proteomes" id="UP001056120"/>
    </source>
</evidence>
<organism evidence="1 2">
    <name type="scientific">Smallanthus sonchifolius</name>
    <dbReference type="NCBI Taxonomy" id="185202"/>
    <lineage>
        <taxon>Eukaryota</taxon>
        <taxon>Viridiplantae</taxon>
        <taxon>Streptophyta</taxon>
        <taxon>Embryophyta</taxon>
        <taxon>Tracheophyta</taxon>
        <taxon>Spermatophyta</taxon>
        <taxon>Magnoliopsida</taxon>
        <taxon>eudicotyledons</taxon>
        <taxon>Gunneridae</taxon>
        <taxon>Pentapetalae</taxon>
        <taxon>asterids</taxon>
        <taxon>campanulids</taxon>
        <taxon>Asterales</taxon>
        <taxon>Asteraceae</taxon>
        <taxon>Asteroideae</taxon>
        <taxon>Heliantheae alliance</taxon>
        <taxon>Millerieae</taxon>
        <taxon>Smallanthus</taxon>
    </lineage>
</organism>
<gene>
    <name evidence="1" type="ORF">L1987_54617</name>
</gene>
<proteinExistence type="predicted"/>
<reference evidence="2" key="1">
    <citation type="journal article" date="2022" name="Mol. Ecol. Resour.">
        <title>The genomes of chicory, endive, great burdock and yacon provide insights into Asteraceae palaeo-polyploidization history and plant inulin production.</title>
        <authorList>
            <person name="Fan W."/>
            <person name="Wang S."/>
            <person name="Wang H."/>
            <person name="Wang A."/>
            <person name="Jiang F."/>
            <person name="Liu H."/>
            <person name="Zhao H."/>
            <person name="Xu D."/>
            <person name="Zhang Y."/>
        </authorList>
    </citation>
    <scope>NUCLEOTIDE SEQUENCE [LARGE SCALE GENOMIC DNA]</scope>
    <source>
        <strain evidence="2">cv. Yunnan</strain>
    </source>
</reference>